<name>A0A9N9ADH3_9GLOM</name>
<dbReference type="OrthoDB" id="2444146at2759"/>
<dbReference type="EMBL" id="CAJVQA010001794">
    <property type="protein sequence ID" value="CAG8526313.1"/>
    <property type="molecule type" value="Genomic_DNA"/>
</dbReference>
<gene>
    <name evidence="1" type="ORF">CPELLU_LOCUS3631</name>
</gene>
<evidence type="ECO:0000313" key="1">
    <source>
        <dbReference type="EMBL" id="CAG8526313.1"/>
    </source>
</evidence>
<dbReference type="Proteomes" id="UP000789759">
    <property type="component" value="Unassembled WGS sequence"/>
</dbReference>
<reference evidence="1" key="1">
    <citation type="submission" date="2021-06" db="EMBL/GenBank/DDBJ databases">
        <authorList>
            <person name="Kallberg Y."/>
            <person name="Tangrot J."/>
            <person name="Rosling A."/>
        </authorList>
    </citation>
    <scope>NUCLEOTIDE SEQUENCE</scope>
    <source>
        <strain evidence="1">FL966</strain>
    </source>
</reference>
<protein>
    <submittedName>
        <fullName evidence="1">3793_t:CDS:1</fullName>
    </submittedName>
</protein>
<keyword evidence="2" id="KW-1185">Reference proteome</keyword>
<organism evidence="1 2">
    <name type="scientific">Cetraspora pellucida</name>
    <dbReference type="NCBI Taxonomy" id="1433469"/>
    <lineage>
        <taxon>Eukaryota</taxon>
        <taxon>Fungi</taxon>
        <taxon>Fungi incertae sedis</taxon>
        <taxon>Mucoromycota</taxon>
        <taxon>Glomeromycotina</taxon>
        <taxon>Glomeromycetes</taxon>
        <taxon>Diversisporales</taxon>
        <taxon>Gigasporaceae</taxon>
        <taxon>Cetraspora</taxon>
    </lineage>
</organism>
<dbReference type="AlphaFoldDB" id="A0A9N9ADH3"/>
<comment type="caution">
    <text evidence="1">The sequence shown here is derived from an EMBL/GenBank/DDBJ whole genome shotgun (WGS) entry which is preliminary data.</text>
</comment>
<proteinExistence type="predicted"/>
<accession>A0A9N9ADH3</accession>
<sequence>MPLRCPHKNNSQKSNYYSNKKANKLVEYNKYNKPFFNDTIHVSLPVKVDETGIRFSVFMEMTPIPALDGNDIRPTKVLSSCLVALNKFKKYETFINAIHKYSAETEKETQWHFTQSIPPSGNIMWFFETALGFNKDAEIGNVTFECVLEYKELTSGTNLLPDNEIDNEYEYFENGEVIFKDYERDLTPDIELLNNGKVVGEQSNTVILDI</sequence>
<evidence type="ECO:0000313" key="2">
    <source>
        <dbReference type="Proteomes" id="UP000789759"/>
    </source>
</evidence>